<dbReference type="OrthoDB" id="5505402at2"/>
<name>A0A2U3KSP0_9FIRM</name>
<feature type="domain" description="CxxC-x17-CxxC" evidence="3">
    <location>
        <begin position="70"/>
        <end position="106"/>
    </location>
</feature>
<evidence type="ECO:0000313" key="5">
    <source>
        <dbReference type="Proteomes" id="UP000238916"/>
    </source>
</evidence>
<dbReference type="NCBIfam" id="TIGR04272">
    <property type="entry name" value="cxxc_cxxc_Mbark"/>
    <property type="match status" value="1"/>
</dbReference>
<accession>A0A2U3KSP0</accession>
<dbReference type="Pfam" id="PF13451">
    <property type="entry name" value="zf_Tbcl"/>
    <property type="match status" value="1"/>
</dbReference>
<evidence type="ECO:0000313" key="4">
    <source>
        <dbReference type="EMBL" id="SPF42559.1"/>
    </source>
</evidence>
<reference evidence="5" key="1">
    <citation type="submission" date="2018-02" db="EMBL/GenBank/DDBJ databases">
        <authorList>
            <person name="Hausmann B."/>
        </authorList>
    </citation>
    <scope>NUCLEOTIDE SEQUENCE [LARGE SCALE GENOMIC DNA]</scope>
    <source>
        <strain evidence="5">Peat soil MAG SbF1</strain>
    </source>
</reference>
<organism evidence="4 5">
    <name type="scientific">Candidatus Desulfosporosinus infrequens</name>
    <dbReference type="NCBI Taxonomy" id="2043169"/>
    <lineage>
        <taxon>Bacteria</taxon>
        <taxon>Bacillati</taxon>
        <taxon>Bacillota</taxon>
        <taxon>Clostridia</taxon>
        <taxon>Eubacteriales</taxon>
        <taxon>Desulfitobacteriaceae</taxon>
        <taxon>Desulfosporosinus</taxon>
    </lineage>
</organism>
<dbReference type="InterPro" id="IPR026363">
    <property type="entry name" value="CxxC-x17-CxxC_dom"/>
</dbReference>
<dbReference type="EMBL" id="OMOF01000184">
    <property type="protein sequence ID" value="SPF42559.1"/>
    <property type="molecule type" value="Genomic_DNA"/>
</dbReference>
<dbReference type="AlphaFoldDB" id="A0A2U3KSP0"/>
<proteinExistence type="predicted"/>
<sequence length="108" mass="12056">MAQDKILTCRDCSQEFVFSASEQDFYAEKGFENDPTRCPACRQARKQQTGGGRNNFGGGSFGSNGSRPQRQMFPAVCASCGVQTEVPFQPSGEKPVYCRDCFQSMRRY</sequence>
<protein>
    <submittedName>
        <fullName evidence="4">Uncharacterized protein</fullName>
    </submittedName>
</protein>
<feature type="compositionally biased region" description="Gly residues" evidence="1">
    <location>
        <begin position="49"/>
        <end position="62"/>
    </location>
</feature>
<gene>
    <name evidence="4" type="ORF">SBF1_2640013</name>
</gene>
<evidence type="ECO:0000256" key="1">
    <source>
        <dbReference type="SAM" id="MobiDB-lite"/>
    </source>
</evidence>
<dbReference type="InterPro" id="IPR025306">
    <property type="entry name" value="Zn-bnd_dom_prob"/>
</dbReference>
<dbReference type="Proteomes" id="UP000238916">
    <property type="component" value="Unassembled WGS sequence"/>
</dbReference>
<feature type="domain" description="Probable zinc-binding" evidence="2">
    <location>
        <begin position="3"/>
        <end position="49"/>
    </location>
</feature>
<feature type="region of interest" description="Disordered" evidence="1">
    <location>
        <begin position="45"/>
        <end position="67"/>
    </location>
</feature>
<evidence type="ECO:0000259" key="2">
    <source>
        <dbReference type="Pfam" id="PF13451"/>
    </source>
</evidence>
<evidence type="ECO:0000259" key="3">
    <source>
        <dbReference type="Pfam" id="PF23477"/>
    </source>
</evidence>
<dbReference type="Pfam" id="PF23477">
    <property type="entry name" value="zf_Tbcl_2"/>
    <property type="match status" value="1"/>
</dbReference>